<gene>
    <name evidence="2" type="ORF">SAMN05444128_3628</name>
</gene>
<keyword evidence="3" id="KW-1185">Reference proteome</keyword>
<protein>
    <submittedName>
        <fullName evidence="2">Uncharacterized protein</fullName>
    </submittedName>
</protein>
<evidence type="ECO:0000313" key="3">
    <source>
        <dbReference type="Proteomes" id="UP000187181"/>
    </source>
</evidence>
<dbReference type="AlphaFoldDB" id="A0A1R3XRN5"/>
<dbReference type="EMBL" id="FTPP01000004">
    <property type="protein sequence ID" value="SIT94537.1"/>
    <property type="molecule type" value="Genomic_DNA"/>
</dbReference>
<dbReference type="RefSeq" id="WP_170871908.1">
    <property type="nucleotide sequence ID" value="NZ_FTPP01000004.1"/>
</dbReference>
<feature type="transmembrane region" description="Helical" evidence="1">
    <location>
        <begin position="32"/>
        <end position="52"/>
    </location>
</feature>
<keyword evidence="1" id="KW-0812">Transmembrane</keyword>
<keyword evidence="1" id="KW-1133">Transmembrane helix</keyword>
<dbReference type="STRING" id="1317125.SAMN05444128_3628"/>
<organism evidence="2 3">
    <name type="scientific">Pontibacter indicus</name>
    <dbReference type="NCBI Taxonomy" id="1317125"/>
    <lineage>
        <taxon>Bacteria</taxon>
        <taxon>Pseudomonadati</taxon>
        <taxon>Bacteroidota</taxon>
        <taxon>Cytophagia</taxon>
        <taxon>Cytophagales</taxon>
        <taxon>Hymenobacteraceae</taxon>
        <taxon>Pontibacter</taxon>
    </lineage>
</organism>
<proteinExistence type="predicted"/>
<keyword evidence="1" id="KW-0472">Membrane</keyword>
<evidence type="ECO:0000256" key="1">
    <source>
        <dbReference type="SAM" id="Phobius"/>
    </source>
</evidence>
<sequence length="57" mass="6353">MKSFNLVGFVAVLLAVTGAVISIGHFFENKYIGWAFIGAGLALAIFNTWWNIRRHGR</sequence>
<accession>A0A1R3XRN5</accession>
<name>A0A1R3XRN5_9BACT</name>
<evidence type="ECO:0000313" key="2">
    <source>
        <dbReference type="EMBL" id="SIT94537.1"/>
    </source>
</evidence>
<dbReference type="Proteomes" id="UP000187181">
    <property type="component" value="Unassembled WGS sequence"/>
</dbReference>
<reference evidence="3" key="1">
    <citation type="submission" date="2017-01" db="EMBL/GenBank/DDBJ databases">
        <authorList>
            <person name="Varghese N."/>
            <person name="Submissions S."/>
        </authorList>
    </citation>
    <scope>NUCLEOTIDE SEQUENCE [LARGE SCALE GENOMIC DNA]</scope>
    <source>
        <strain evidence="3">LP100</strain>
    </source>
</reference>